<keyword evidence="2" id="KW-1185">Reference proteome</keyword>
<protein>
    <submittedName>
        <fullName evidence="1">Uncharacterized protein</fullName>
    </submittedName>
</protein>
<name>C5C0N9_BEUC1</name>
<proteinExistence type="predicted"/>
<dbReference type="eggNOG" id="ENOG50338F8">
    <property type="taxonomic scope" value="Bacteria"/>
</dbReference>
<dbReference type="KEGG" id="bcv:Bcav_3191"/>
<organism evidence="1 2">
    <name type="scientific">Beutenbergia cavernae (strain ATCC BAA-8 / DSM 12333 / CCUG 43141 / JCM 11478 / NBRC 16432 / NCIMB 13614 / HKI 0122)</name>
    <dbReference type="NCBI Taxonomy" id="471853"/>
    <lineage>
        <taxon>Bacteria</taxon>
        <taxon>Bacillati</taxon>
        <taxon>Actinomycetota</taxon>
        <taxon>Actinomycetes</taxon>
        <taxon>Micrococcales</taxon>
        <taxon>Beutenbergiaceae</taxon>
        <taxon>Beutenbergia</taxon>
    </lineage>
</organism>
<reference evidence="1 2" key="1">
    <citation type="journal article" date="2009" name="Stand. Genomic Sci.">
        <title>Complete genome sequence of Beutenbergia cavernae type strain (HKI 0122).</title>
        <authorList>
            <person name="Land M."/>
            <person name="Pukall R."/>
            <person name="Abt B."/>
            <person name="Goker M."/>
            <person name="Rohde M."/>
            <person name="Glavina Del Rio T."/>
            <person name="Tice H."/>
            <person name="Copeland A."/>
            <person name="Cheng J.F."/>
            <person name="Lucas S."/>
            <person name="Chen F."/>
            <person name="Nolan M."/>
            <person name="Bruce D."/>
            <person name="Goodwin L."/>
            <person name="Pitluck S."/>
            <person name="Ivanova N."/>
            <person name="Mavromatis K."/>
            <person name="Ovchinnikova G."/>
            <person name="Pati A."/>
            <person name="Chen A."/>
            <person name="Palaniappan K."/>
            <person name="Hauser L."/>
            <person name="Chang Y.J."/>
            <person name="Jefferies C.C."/>
            <person name="Saunders E."/>
            <person name="Brettin T."/>
            <person name="Detter J.C."/>
            <person name="Han C."/>
            <person name="Chain P."/>
            <person name="Bristow J."/>
            <person name="Eisen J.A."/>
            <person name="Markowitz V."/>
            <person name="Hugenholtz P."/>
            <person name="Kyrpides N.C."/>
            <person name="Klenk H.P."/>
            <person name="Lapidus A."/>
        </authorList>
    </citation>
    <scope>NUCLEOTIDE SEQUENCE [LARGE SCALE GENOMIC DNA]</scope>
    <source>
        <strain evidence="2">ATCC BAA-8 / DSM 12333 / NBRC 16432</strain>
    </source>
</reference>
<dbReference type="EMBL" id="CP001618">
    <property type="protein sequence ID" value="ACQ81435.1"/>
    <property type="molecule type" value="Genomic_DNA"/>
</dbReference>
<dbReference type="RefSeq" id="WP_015883675.1">
    <property type="nucleotide sequence ID" value="NC_012669.1"/>
</dbReference>
<dbReference type="AlphaFoldDB" id="C5C0N9"/>
<gene>
    <name evidence="1" type="ordered locus">Bcav_3191</name>
</gene>
<dbReference type="HOGENOM" id="CLU_2421043_0_0_11"/>
<sequence length="91" mass="10378">MITRSRRHPAPMDPFRALDVQTRLSELARAITRIENTPDLYARVHHWRAYQGAYEGALHEACVLAGLDEDAADSADRFTLELELAARGWSW</sequence>
<accession>C5C0N9</accession>
<evidence type="ECO:0000313" key="1">
    <source>
        <dbReference type="EMBL" id="ACQ81435.1"/>
    </source>
</evidence>
<dbReference type="STRING" id="471853.Bcav_3191"/>
<dbReference type="Proteomes" id="UP000007962">
    <property type="component" value="Chromosome"/>
</dbReference>
<evidence type="ECO:0000313" key="2">
    <source>
        <dbReference type="Proteomes" id="UP000007962"/>
    </source>
</evidence>